<dbReference type="PROSITE" id="PS51294">
    <property type="entry name" value="HTH_MYB"/>
    <property type="match status" value="2"/>
</dbReference>
<dbReference type="GO" id="GO:0000978">
    <property type="term" value="F:RNA polymerase II cis-regulatory region sequence-specific DNA binding"/>
    <property type="evidence" value="ECO:0007669"/>
    <property type="project" value="TreeGrafter"/>
</dbReference>
<dbReference type="OrthoDB" id="2143914at2759"/>
<organism evidence="7 8">
    <name type="scientific">Tritrichomonas foetus</name>
    <dbReference type="NCBI Taxonomy" id="1144522"/>
    <lineage>
        <taxon>Eukaryota</taxon>
        <taxon>Metamonada</taxon>
        <taxon>Parabasalia</taxon>
        <taxon>Tritrichomonadida</taxon>
        <taxon>Tritrichomonadidae</taxon>
        <taxon>Tritrichomonas</taxon>
    </lineage>
</organism>
<dbReference type="GeneID" id="94829870"/>
<protein>
    <recommendedName>
        <fullName evidence="9">Myb-like DNA-binding domain containing protein</fullName>
    </recommendedName>
</protein>
<keyword evidence="3" id="KW-0175">Coiled coil</keyword>
<evidence type="ECO:0000256" key="4">
    <source>
        <dbReference type="SAM" id="MobiDB-lite"/>
    </source>
</evidence>
<keyword evidence="8" id="KW-1185">Reference proteome</keyword>
<reference evidence="7" key="1">
    <citation type="submission" date="2016-10" db="EMBL/GenBank/DDBJ databases">
        <authorList>
            <person name="Benchimol M."/>
            <person name="Almeida L.G."/>
            <person name="Vasconcelos A.T."/>
            <person name="Perreira-Neves A."/>
            <person name="Rosa I.A."/>
            <person name="Tasca T."/>
            <person name="Bogo M.R."/>
            <person name="de Souza W."/>
        </authorList>
    </citation>
    <scope>NUCLEOTIDE SEQUENCE [LARGE SCALE GENOMIC DNA]</scope>
    <source>
        <strain evidence="7">K</strain>
    </source>
</reference>
<evidence type="ECO:0000313" key="8">
    <source>
        <dbReference type="Proteomes" id="UP000179807"/>
    </source>
</evidence>
<dbReference type="Gene3D" id="1.10.10.60">
    <property type="entry name" value="Homeodomain-like"/>
    <property type="match status" value="2"/>
</dbReference>
<gene>
    <name evidence="7" type="ORF">TRFO_09951</name>
</gene>
<feature type="domain" description="HTH myb-type" evidence="6">
    <location>
        <begin position="104"/>
        <end position="154"/>
    </location>
</feature>
<feature type="region of interest" description="Disordered" evidence="4">
    <location>
        <begin position="160"/>
        <end position="180"/>
    </location>
</feature>
<dbReference type="FunFam" id="1.10.10.60:FF:000010">
    <property type="entry name" value="Transcriptional activator Myb isoform A"/>
    <property type="match status" value="1"/>
</dbReference>
<feature type="domain" description="Myb-like" evidence="5">
    <location>
        <begin position="48"/>
        <end position="99"/>
    </location>
</feature>
<dbReference type="RefSeq" id="XP_068349462.1">
    <property type="nucleotide sequence ID" value="XM_068495166.1"/>
</dbReference>
<dbReference type="Proteomes" id="UP000179807">
    <property type="component" value="Unassembled WGS sequence"/>
</dbReference>
<proteinExistence type="predicted"/>
<evidence type="ECO:0000259" key="5">
    <source>
        <dbReference type="PROSITE" id="PS50090"/>
    </source>
</evidence>
<keyword evidence="2" id="KW-0238">DNA-binding</keyword>
<evidence type="ECO:0000256" key="3">
    <source>
        <dbReference type="SAM" id="Coils"/>
    </source>
</evidence>
<dbReference type="AlphaFoldDB" id="A0A1J4JFT4"/>
<dbReference type="GO" id="GO:0005634">
    <property type="term" value="C:nucleus"/>
    <property type="evidence" value="ECO:0007669"/>
    <property type="project" value="TreeGrafter"/>
</dbReference>
<dbReference type="InterPro" id="IPR009057">
    <property type="entry name" value="Homeodomain-like_sf"/>
</dbReference>
<dbReference type="SUPFAM" id="SSF46689">
    <property type="entry name" value="Homeodomain-like"/>
    <property type="match status" value="1"/>
</dbReference>
<sequence>MNALYPSPPNFQRISENSNTEINVLSAYKKDNLMGFQSNSSFNNAANNRFINKTPWSQEEDETIRTFVKEHGTNNWAKLAQFLPGRVGKQCRERWRNFLDPNVKHEPWTQEEDDKLIRLHEAYGNHWVKIALFIPGRSDNTVKNRWNSTLKKLVEHRKTGAPLPKRGRPKKIINESPMDEIPKPQNLDEILLDDSNNLNNINNLNNCIQNQNVNQINQNVNQIYQNVSQIYQNVSQINVNQSNMLDSPNEMEQKEIYRNRYENENKNCRNENNMKAEINDDKFIENNLNNINADTSENKNANCHLYSQQAPAPLQLFTSPLRTPASPFKLNSPHLWSPMKDFDNVFSFIKGDSFDSIFQGFY</sequence>
<dbReference type="PROSITE" id="PS50090">
    <property type="entry name" value="MYB_LIKE"/>
    <property type="match status" value="2"/>
</dbReference>
<feature type="domain" description="Myb-like" evidence="5">
    <location>
        <begin position="100"/>
        <end position="150"/>
    </location>
</feature>
<dbReference type="PANTHER" id="PTHR45614">
    <property type="entry name" value="MYB PROTEIN-RELATED"/>
    <property type="match status" value="1"/>
</dbReference>
<dbReference type="PANTHER" id="PTHR45614:SF25">
    <property type="entry name" value="MYB PROTEIN"/>
    <property type="match status" value="1"/>
</dbReference>
<feature type="coiled-coil region" evidence="3">
    <location>
        <begin position="251"/>
        <end position="281"/>
    </location>
</feature>
<evidence type="ECO:0000256" key="2">
    <source>
        <dbReference type="ARBA" id="ARBA00023125"/>
    </source>
</evidence>
<evidence type="ECO:0000313" key="7">
    <source>
        <dbReference type="EMBL" id="OHS96325.1"/>
    </source>
</evidence>
<feature type="domain" description="HTH myb-type" evidence="6">
    <location>
        <begin position="48"/>
        <end position="103"/>
    </location>
</feature>
<dbReference type="InterPro" id="IPR017930">
    <property type="entry name" value="Myb_dom"/>
</dbReference>
<dbReference type="CDD" id="cd00167">
    <property type="entry name" value="SANT"/>
    <property type="match status" value="2"/>
</dbReference>
<evidence type="ECO:0008006" key="9">
    <source>
        <dbReference type="Google" id="ProtNLM"/>
    </source>
</evidence>
<dbReference type="SMART" id="SM00717">
    <property type="entry name" value="SANT"/>
    <property type="match status" value="2"/>
</dbReference>
<dbReference type="GO" id="GO:0000981">
    <property type="term" value="F:DNA-binding transcription factor activity, RNA polymerase II-specific"/>
    <property type="evidence" value="ECO:0007669"/>
    <property type="project" value="TreeGrafter"/>
</dbReference>
<dbReference type="Pfam" id="PF13921">
    <property type="entry name" value="Myb_DNA-bind_6"/>
    <property type="match status" value="1"/>
</dbReference>
<dbReference type="EMBL" id="MLAK01001182">
    <property type="protein sequence ID" value="OHS96325.1"/>
    <property type="molecule type" value="Genomic_DNA"/>
</dbReference>
<name>A0A1J4JFT4_9EUKA</name>
<evidence type="ECO:0000259" key="6">
    <source>
        <dbReference type="PROSITE" id="PS51294"/>
    </source>
</evidence>
<dbReference type="VEuPathDB" id="TrichDB:TRFO_09951"/>
<dbReference type="InterPro" id="IPR001005">
    <property type="entry name" value="SANT/Myb"/>
</dbReference>
<comment type="caution">
    <text evidence="7">The sequence shown here is derived from an EMBL/GenBank/DDBJ whole genome shotgun (WGS) entry which is preliminary data.</text>
</comment>
<evidence type="ECO:0000256" key="1">
    <source>
        <dbReference type="ARBA" id="ARBA00022737"/>
    </source>
</evidence>
<dbReference type="InterPro" id="IPR050560">
    <property type="entry name" value="MYB_TF"/>
</dbReference>
<keyword evidence="1" id="KW-0677">Repeat</keyword>
<accession>A0A1J4JFT4</accession>